<dbReference type="EMBL" id="CDMY01000356">
    <property type="protein sequence ID" value="CEM05254.1"/>
    <property type="molecule type" value="Genomic_DNA"/>
</dbReference>
<evidence type="ECO:0000313" key="4">
    <source>
        <dbReference type="Proteomes" id="UP000041254"/>
    </source>
</evidence>
<organism evidence="3 4">
    <name type="scientific">Vitrella brassicaformis (strain CCMP3155)</name>
    <dbReference type="NCBI Taxonomy" id="1169540"/>
    <lineage>
        <taxon>Eukaryota</taxon>
        <taxon>Sar</taxon>
        <taxon>Alveolata</taxon>
        <taxon>Colpodellida</taxon>
        <taxon>Vitrellaceae</taxon>
        <taxon>Vitrella</taxon>
    </lineage>
</organism>
<feature type="compositionally biased region" description="Basic and acidic residues" evidence="1">
    <location>
        <begin position="122"/>
        <end position="132"/>
    </location>
</feature>
<accession>A0A0G4F150</accession>
<dbReference type="VEuPathDB" id="CryptoDB:Vbra_14198"/>
<feature type="region of interest" description="Disordered" evidence="1">
    <location>
        <begin position="122"/>
        <end position="150"/>
    </location>
</feature>
<gene>
    <name evidence="3" type="ORF">Vbra_14198</name>
</gene>
<evidence type="ECO:0000313" key="3">
    <source>
        <dbReference type="EMBL" id="CEM05254.1"/>
    </source>
</evidence>
<name>A0A0G4F150_VITBC</name>
<keyword evidence="2" id="KW-0732">Signal</keyword>
<sequence length="278" mass="31184">MVSRAVIAFIISQPLLGSVAAAPSPSTPVQSKYLQVKGEEVYDTFVKPAIDGGASKDDVADLRMLAQSHAEKVAEHAYLMDTLTHLILNTDRSDKARMDGVTDRLQELTDLIALSQKELDEKTSKWRGRGEEETTGASQTETRSEEPLPDALHQHRERLTSYWAGRRDDLKKRVNSLMTALSQKGLPAAEEMDIMKGVGDVETSLLDLFASQEDHELQTLKLYAKLRTSSPPDVAVADRRRLDGIQDDARSRSRESELQRELNRLHERIFAPSKYEEL</sequence>
<reference evidence="3 4" key="1">
    <citation type="submission" date="2014-11" db="EMBL/GenBank/DDBJ databases">
        <authorList>
            <person name="Zhu J."/>
            <person name="Qi W."/>
            <person name="Song R."/>
        </authorList>
    </citation>
    <scope>NUCLEOTIDE SEQUENCE [LARGE SCALE GENOMIC DNA]</scope>
</reference>
<dbReference type="AlphaFoldDB" id="A0A0G4F150"/>
<dbReference type="InParanoid" id="A0A0G4F150"/>
<evidence type="ECO:0000256" key="2">
    <source>
        <dbReference type="SAM" id="SignalP"/>
    </source>
</evidence>
<feature type="chain" id="PRO_5005188463" evidence="2">
    <location>
        <begin position="22"/>
        <end position="278"/>
    </location>
</feature>
<feature type="signal peptide" evidence="2">
    <location>
        <begin position="1"/>
        <end position="21"/>
    </location>
</feature>
<proteinExistence type="predicted"/>
<keyword evidence="4" id="KW-1185">Reference proteome</keyword>
<feature type="region of interest" description="Disordered" evidence="1">
    <location>
        <begin position="239"/>
        <end position="258"/>
    </location>
</feature>
<protein>
    <submittedName>
        <fullName evidence="3">Uncharacterized protein</fullName>
    </submittedName>
</protein>
<evidence type="ECO:0000256" key="1">
    <source>
        <dbReference type="SAM" id="MobiDB-lite"/>
    </source>
</evidence>
<dbReference type="Proteomes" id="UP000041254">
    <property type="component" value="Unassembled WGS sequence"/>
</dbReference>